<accession>A0A2P2D1F2</accession>
<protein>
    <submittedName>
        <fullName evidence="1">Uncharacterized protein</fullName>
    </submittedName>
</protein>
<organism evidence="1 2">
    <name type="scientific">Leptospira johnsonii</name>
    <dbReference type="NCBI Taxonomy" id="1917820"/>
    <lineage>
        <taxon>Bacteria</taxon>
        <taxon>Pseudomonadati</taxon>
        <taxon>Spirochaetota</taxon>
        <taxon>Spirochaetia</taxon>
        <taxon>Leptospirales</taxon>
        <taxon>Leptospiraceae</taxon>
        <taxon>Leptospira</taxon>
    </lineage>
</organism>
<comment type="caution">
    <text evidence="1">The sequence shown here is derived from an EMBL/GenBank/DDBJ whole genome shotgun (WGS) entry which is preliminary data.</text>
</comment>
<evidence type="ECO:0000313" key="2">
    <source>
        <dbReference type="Proteomes" id="UP000245076"/>
    </source>
</evidence>
<sequence>MGFVLQELAEENQTVKGIIIALEDDPKIKRALAVTQNIEFYRYQIQFKLLKS</sequence>
<proteinExistence type="predicted"/>
<keyword evidence="2" id="KW-1185">Reference proteome</keyword>
<dbReference type="EMBL" id="BFAY01000007">
    <property type="protein sequence ID" value="GBF38479.1"/>
    <property type="molecule type" value="Genomic_DNA"/>
</dbReference>
<gene>
    <name evidence="1" type="ORF">LPTSP1_14720</name>
</gene>
<name>A0A2P2D1F2_9LEPT</name>
<dbReference type="Proteomes" id="UP000245076">
    <property type="component" value="Unassembled WGS sequence"/>
</dbReference>
<evidence type="ECO:0000313" key="1">
    <source>
        <dbReference type="EMBL" id="GBF38479.1"/>
    </source>
</evidence>
<reference evidence="1 2" key="1">
    <citation type="submission" date="2018-02" db="EMBL/GenBank/DDBJ databases">
        <title>Novel Leptospira species isolated from soil and water in Japan.</title>
        <authorList>
            <person name="Nakao R."/>
            <person name="Masuzawa T."/>
        </authorList>
    </citation>
    <scope>NUCLEOTIDE SEQUENCE [LARGE SCALE GENOMIC DNA]</scope>
    <source>
        <strain evidence="1 2">E8</strain>
    </source>
</reference>
<dbReference type="AlphaFoldDB" id="A0A2P2D1F2"/>